<evidence type="ECO:0000256" key="6">
    <source>
        <dbReference type="ARBA" id="ARBA00031181"/>
    </source>
</evidence>
<dbReference type="EMBL" id="KZ613500">
    <property type="protein sequence ID" value="PMD17407.1"/>
    <property type="molecule type" value="Genomic_DNA"/>
</dbReference>
<proteinExistence type="predicted"/>
<dbReference type="InterPro" id="IPR032259">
    <property type="entry name" value="HIBYL-CoA-H"/>
</dbReference>
<dbReference type="Proteomes" id="UP000235672">
    <property type="component" value="Unassembled WGS sequence"/>
</dbReference>
<dbReference type="InterPro" id="IPR018376">
    <property type="entry name" value="Enoyl-CoA_hyd/isom_CS"/>
</dbReference>
<comment type="catalytic activity">
    <reaction evidence="1">
        <text>3-hydroxy-2-methylpropanoyl-CoA + H2O = 3-hydroxy-2-methylpropanoate + CoA + H(+)</text>
        <dbReference type="Rhea" id="RHEA:20888"/>
        <dbReference type="ChEBI" id="CHEBI:11805"/>
        <dbReference type="ChEBI" id="CHEBI:15377"/>
        <dbReference type="ChEBI" id="CHEBI:15378"/>
        <dbReference type="ChEBI" id="CHEBI:57287"/>
        <dbReference type="ChEBI" id="CHEBI:57340"/>
        <dbReference type="EC" id="3.1.2.4"/>
    </reaction>
</comment>
<organism evidence="8 9">
    <name type="scientific">Hyaloscypha hepaticicola</name>
    <dbReference type="NCBI Taxonomy" id="2082293"/>
    <lineage>
        <taxon>Eukaryota</taxon>
        <taxon>Fungi</taxon>
        <taxon>Dikarya</taxon>
        <taxon>Ascomycota</taxon>
        <taxon>Pezizomycotina</taxon>
        <taxon>Leotiomycetes</taxon>
        <taxon>Helotiales</taxon>
        <taxon>Hyaloscyphaceae</taxon>
        <taxon>Hyaloscypha</taxon>
    </lineage>
</organism>
<dbReference type="Pfam" id="PF16113">
    <property type="entry name" value="ECH_2"/>
    <property type="match status" value="1"/>
</dbReference>
<reference evidence="8 9" key="1">
    <citation type="submission" date="2016-05" db="EMBL/GenBank/DDBJ databases">
        <title>A degradative enzymes factory behind the ericoid mycorrhizal symbiosis.</title>
        <authorList>
            <consortium name="DOE Joint Genome Institute"/>
            <person name="Martino E."/>
            <person name="Morin E."/>
            <person name="Grelet G."/>
            <person name="Kuo A."/>
            <person name="Kohler A."/>
            <person name="Daghino S."/>
            <person name="Barry K."/>
            <person name="Choi C."/>
            <person name="Cichocki N."/>
            <person name="Clum A."/>
            <person name="Copeland A."/>
            <person name="Hainaut M."/>
            <person name="Haridas S."/>
            <person name="Labutti K."/>
            <person name="Lindquist E."/>
            <person name="Lipzen A."/>
            <person name="Khouja H.-R."/>
            <person name="Murat C."/>
            <person name="Ohm R."/>
            <person name="Olson A."/>
            <person name="Spatafora J."/>
            <person name="Veneault-Fourrey C."/>
            <person name="Henrissat B."/>
            <person name="Grigoriev I."/>
            <person name="Martin F."/>
            <person name="Perotto S."/>
        </authorList>
    </citation>
    <scope>NUCLEOTIDE SEQUENCE [LARGE SCALE GENOMIC DNA]</scope>
    <source>
        <strain evidence="8 9">UAMH 7357</strain>
    </source>
</reference>
<evidence type="ECO:0000256" key="4">
    <source>
        <dbReference type="ARBA" id="ARBA00022801"/>
    </source>
</evidence>
<dbReference type="PROSITE" id="PS00166">
    <property type="entry name" value="ENOYL_COA_HYDRATASE"/>
    <property type="match status" value="1"/>
</dbReference>
<comment type="subcellular location">
    <subcellularLocation>
        <location evidence="2">Mitochondrion</location>
    </subcellularLocation>
</comment>
<dbReference type="EC" id="3.1.2.4" evidence="3"/>
<dbReference type="SUPFAM" id="SSF52096">
    <property type="entry name" value="ClpP/crotonase"/>
    <property type="match status" value="1"/>
</dbReference>
<keyword evidence="5" id="KW-0496">Mitochondrion</keyword>
<dbReference type="Gene3D" id="3.90.226.10">
    <property type="entry name" value="2-enoyl-CoA Hydratase, Chain A, domain 1"/>
    <property type="match status" value="1"/>
</dbReference>
<dbReference type="PANTHER" id="PTHR43176:SF3">
    <property type="entry name" value="3-HYDROXYISOBUTYRYL-COA HYDROLASE, MITOCHONDRIAL"/>
    <property type="match status" value="1"/>
</dbReference>
<dbReference type="PANTHER" id="PTHR43176">
    <property type="entry name" value="3-HYDROXYISOBUTYRYL-COA HYDROLASE-RELATED"/>
    <property type="match status" value="1"/>
</dbReference>
<evidence type="ECO:0000256" key="1">
    <source>
        <dbReference type="ARBA" id="ARBA00001709"/>
    </source>
</evidence>
<evidence type="ECO:0000259" key="7">
    <source>
        <dbReference type="Pfam" id="PF16113"/>
    </source>
</evidence>
<dbReference type="AlphaFoldDB" id="A0A2J6PTS1"/>
<dbReference type="GO" id="GO:0005739">
    <property type="term" value="C:mitochondrion"/>
    <property type="evidence" value="ECO:0007669"/>
    <property type="project" value="UniProtKB-SubCell"/>
</dbReference>
<evidence type="ECO:0000256" key="2">
    <source>
        <dbReference type="ARBA" id="ARBA00004173"/>
    </source>
</evidence>
<keyword evidence="9" id="KW-1185">Reference proteome</keyword>
<dbReference type="InterPro" id="IPR045004">
    <property type="entry name" value="ECH_dom"/>
</dbReference>
<protein>
    <recommendedName>
        <fullName evidence="3">3-hydroxyisobutyryl-CoA hydrolase</fullName>
        <ecNumber evidence="3">3.1.2.4</ecNumber>
    </recommendedName>
    <alternativeName>
        <fullName evidence="6">3-hydroxyisobutyryl-coenzyme A hydrolase</fullName>
    </alternativeName>
</protein>
<dbReference type="InterPro" id="IPR029045">
    <property type="entry name" value="ClpP/crotonase-like_dom_sf"/>
</dbReference>
<gene>
    <name evidence="8" type="ORF">NA56DRAFT_606346</name>
</gene>
<dbReference type="CDD" id="cd06558">
    <property type="entry name" value="crotonase-like"/>
    <property type="match status" value="1"/>
</dbReference>
<dbReference type="OrthoDB" id="1737613at2759"/>
<dbReference type="GO" id="GO:0003860">
    <property type="term" value="F:3-hydroxyisobutyryl-CoA hydrolase activity"/>
    <property type="evidence" value="ECO:0007669"/>
    <property type="project" value="UniProtKB-EC"/>
</dbReference>
<sequence>MFAKSLCGRAGSAVRCSSRGAAMPLKAKVTNPAFGGRAQMATESRQGGLSGNEPEVIRELPGDEKEDVLFDTLFGVRTIELNRPKKLHSLNGSMIRKIIPRLQEWAKSDIANVVIIKGSGPKAFCAGGDVAALAEENLKGVEGQQKSTEYFALEYKLDHLIATYQKPYVAFIDGITMGGGVGLSIHAPFRIATERTVFAMPETTIGFFPDVGASFFLPRMPGGVGTYLALTSEKLRGVNVFYAGVATHYIHSTSLPALERRLAELRFKDYDPLPERLQLINSTIEEFCTGLPHDEPIHIQGELRNAIDRCFTKTSVPDIIAALKAEEGETREWAQKTLATLHQRSPTAVYVTLRQMQLGKNWSISETFVREHQIAAKFMAHPDFTEGVHALLIRKDGKPAWKPASLEDVNPKDNIADDFFKVAEGSQRLRLLNQDDYKEYPHGGYSIPSEAAIQSVVNKGELSQRSIVKHFVQQRRGKQGVKEIVQEVIDRKTKRGENGKAVWITEEEAPTS</sequence>
<feature type="domain" description="Enoyl-CoA hydratase/isomerase" evidence="7">
    <location>
        <begin position="76"/>
        <end position="413"/>
    </location>
</feature>
<dbReference type="NCBIfam" id="NF004127">
    <property type="entry name" value="PRK05617.1"/>
    <property type="match status" value="1"/>
</dbReference>
<dbReference type="FunFam" id="3.90.226.10:FF:000026">
    <property type="entry name" value="3-hydroxyisobutyryl-CoA hydrolase, mitochondrial"/>
    <property type="match status" value="1"/>
</dbReference>
<dbReference type="GO" id="GO:0006574">
    <property type="term" value="P:L-valine catabolic process"/>
    <property type="evidence" value="ECO:0007669"/>
    <property type="project" value="TreeGrafter"/>
</dbReference>
<evidence type="ECO:0000256" key="3">
    <source>
        <dbReference type="ARBA" id="ARBA00011915"/>
    </source>
</evidence>
<dbReference type="STRING" id="1745343.A0A2J6PTS1"/>
<evidence type="ECO:0000313" key="8">
    <source>
        <dbReference type="EMBL" id="PMD17407.1"/>
    </source>
</evidence>
<name>A0A2J6PTS1_9HELO</name>
<evidence type="ECO:0000256" key="5">
    <source>
        <dbReference type="ARBA" id="ARBA00023128"/>
    </source>
</evidence>
<evidence type="ECO:0000313" key="9">
    <source>
        <dbReference type="Proteomes" id="UP000235672"/>
    </source>
</evidence>
<keyword evidence="4 8" id="KW-0378">Hydrolase</keyword>
<accession>A0A2J6PTS1</accession>